<evidence type="ECO:0000313" key="2">
    <source>
        <dbReference type="Proteomes" id="UP001056120"/>
    </source>
</evidence>
<comment type="caution">
    <text evidence="1">The sequence shown here is derived from an EMBL/GenBank/DDBJ whole genome shotgun (WGS) entry which is preliminary data.</text>
</comment>
<dbReference type="Proteomes" id="UP001056120">
    <property type="component" value="Linkage Group LG04"/>
</dbReference>
<name>A0ACB9JK38_9ASTR</name>
<protein>
    <submittedName>
        <fullName evidence="1">Uncharacterized protein</fullName>
    </submittedName>
</protein>
<sequence>MNPIVLYDFDEEHSPTVPSPTGSASPAPPEPLEPHVTDDDSALETEDPVTDEELKEGEISPIEYEVIPTLDSPPTKTTPVATEPETTPSSPIRVRSVGAKTKLTARKRVILPCKKIALSSPTGKTAGGGIGCPTAGLPRFQAVGFVFAPTERSRMGDDGVVSGSVATGVV</sequence>
<reference evidence="2" key="1">
    <citation type="journal article" date="2022" name="Mol. Ecol. Resour.">
        <title>The genomes of chicory, endive, great burdock and yacon provide insights into Asteraceae palaeo-polyploidization history and plant inulin production.</title>
        <authorList>
            <person name="Fan W."/>
            <person name="Wang S."/>
            <person name="Wang H."/>
            <person name="Wang A."/>
            <person name="Jiang F."/>
            <person name="Liu H."/>
            <person name="Zhao H."/>
            <person name="Xu D."/>
            <person name="Zhang Y."/>
        </authorList>
    </citation>
    <scope>NUCLEOTIDE SEQUENCE [LARGE SCALE GENOMIC DNA]</scope>
    <source>
        <strain evidence="2">cv. Yunnan</strain>
    </source>
</reference>
<reference evidence="1 2" key="2">
    <citation type="journal article" date="2022" name="Mol. Ecol. Resour.">
        <title>The genomes of chicory, endive, great burdock and yacon provide insights into Asteraceae paleo-polyploidization history and plant inulin production.</title>
        <authorList>
            <person name="Fan W."/>
            <person name="Wang S."/>
            <person name="Wang H."/>
            <person name="Wang A."/>
            <person name="Jiang F."/>
            <person name="Liu H."/>
            <person name="Zhao H."/>
            <person name="Xu D."/>
            <person name="Zhang Y."/>
        </authorList>
    </citation>
    <scope>NUCLEOTIDE SEQUENCE [LARGE SCALE GENOMIC DNA]</scope>
    <source>
        <strain evidence="2">cv. Yunnan</strain>
        <tissue evidence="1">Leaves</tissue>
    </source>
</reference>
<evidence type="ECO:0000313" key="1">
    <source>
        <dbReference type="EMBL" id="KAI3820120.1"/>
    </source>
</evidence>
<organism evidence="1 2">
    <name type="scientific">Smallanthus sonchifolius</name>
    <dbReference type="NCBI Taxonomy" id="185202"/>
    <lineage>
        <taxon>Eukaryota</taxon>
        <taxon>Viridiplantae</taxon>
        <taxon>Streptophyta</taxon>
        <taxon>Embryophyta</taxon>
        <taxon>Tracheophyta</taxon>
        <taxon>Spermatophyta</taxon>
        <taxon>Magnoliopsida</taxon>
        <taxon>eudicotyledons</taxon>
        <taxon>Gunneridae</taxon>
        <taxon>Pentapetalae</taxon>
        <taxon>asterids</taxon>
        <taxon>campanulids</taxon>
        <taxon>Asterales</taxon>
        <taxon>Asteraceae</taxon>
        <taxon>Asteroideae</taxon>
        <taxon>Heliantheae alliance</taxon>
        <taxon>Millerieae</taxon>
        <taxon>Smallanthus</taxon>
    </lineage>
</organism>
<keyword evidence="2" id="KW-1185">Reference proteome</keyword>
<accession>A0ACB9JK38</accession>
<gene>
    <name evidence="1" type="ORF">L1987_13978</name>
</gene>
<proteinExistence type="predicted"/>
<dbReference type="EMBL" id="CM042021">
    <property type="protein sequence ID" value="KAI3820120.1"/>
    <property type="molecule type" value="Genomic_DNA"/>
</dbReference>